<dbReference type="GO" id="GO:0016760">
    <property type="term" value="F:cellulose synthase (UDP-forming) activity"/>
    <property type="evidence" value="ECO:0007669"/>
    <property type="project" value="UniProtKB-EC"/>
</dbReference>
<evidence type="ECO:0000256" key="2">
    <source>
        <dbReference type="ARBA" id="ARBA00022475"/>
    </source>
</evidence>
<evidence type="ECO:0000256" key="10">
    <source>
        <dbReference type="ARBA" id="ARBA00048682"/>
    </source>
</evidence>
<dbReference type="PRINTS" id="PR01439">
    <property type="entry name" value="CELLSNTHASEA"/>
</dbReference>
<evidence type="ECO:0000256" key="8">
    <source>
        <dbReference type="ARBA" id="ARBA00022989"/>
    </source>
</evidence>
<evidence type="ECO:0000313" key="16">
    <source>
        <dbReference type="Proteomes" id="UP000254919"/>
    </source>
</evidence>
<dbReference type="GO" id="GO:0030244">
    <property type="term" value="P:cellulose biosynthetic process"/>
    <property type="evidence" value="ECO:0007669"/>
    <property type="project" value="UniProtKB-KW"/>
</dbReference>
<dbReference type="NCBIfam" id="TIGR03030">
    <property type="entry name" value="CelA"/>
    <property type="match status" value="1"/>
</dbReference>
<dbReference type="GO" id="GO:0006011">
    <property type="term" value="P:UDP-alpha-D-glucose metabolic process"/>
    <property type="evidence" value="ECO:0007669"/>
    <property type="project" value="InterPro"/>
</dbReference>
<dbReference type="Pfam" id="PF07238">
    <property type="entry name" value="PilZ"/>
    <property type="match status" value="1"/>
</dbReference>
<evidence type="ECO:0000313" key="15">
    <source>
        <dbReference type="EMBL" id="SUE41356.1"/>
    </source>
</evidence>
<dbReference type="InterPro" id="IPR009875">
    <property type="entry name" value="PilZ_domain"/>
</dbReference>
<evidence type="ECO:0000259" key="13">
    <source>
        <dbReference type="Pfam" id="PF07238"/>
    </source>
</evidence>
<keyword evidence="7 11" id="KW-0135">Cellulose biosynthesis</keyword>
<keyword evidence="6 11" id="KW-0812">Transmembrane</keyword>
<feature type="transmembrane region" description="Helical" evidence="11">
    <location>
        <begin position="454"/>
        <end position="477"/>
    </location>
</feature>
<dbReference type="PANTHER" id="PTHR43867">
    <property type="entry name" value="CELLULOSE SYNTHASE CATALYTIC SUBUNIT A [UDP-FORMING]"/>
    <property type="match status" value="1"/>
</dbReference>
<evidence type="ECO:0000256" key="5">
    <source>
        <dbReference type="ARBA" id="ARBA00022679"/>
    </source>
</evidence>
<dbReference type="PANTHER" id="PTHR43867:SF2">
    <property type="entry name" value="CELLULOSE SYNTHASE CATALYTIC SUBUNIT A [UDP-FORMING]"/>
    <property type="match status" value="1"/>
</dbReference>
<evidence type="ECO:0000256" key="7">
    <source>
        <dbReference type="ARBA" id="ARBA00022916"/>
    </source>
</evidence>
<dbReference type="EMBL" id="UGVN01000001">
    <property type="protein sequence ID" value="SUE41356.1"/>
    <property type="molecule type" value="Genomic_DNA"/>
</dbReference>
<reference evidence="15 16" key="1">
    <citation type="submission" date="2018-06" db="EMBL/GenBank/DDBJ databases">
        <authorList>
            <consortium name="Pathogen Informatics"/>
            <person name="Doyle S."/>
        </authorList>
    </citation>
    <scope>NUCLEOTIDE SEQUENCE [LARGE SCALE GENOMIC DNA]</scope>
    <source>
        <strain evidence="15 16">NCTC13291</strain>
    </source>
</reference>
<evidence type="ECO:0000256" key="11">
    <source>
        <dbReference type="RuleBase" id="RU365020"/>
    </source>
</evidence>
<dbReference type="EC" id="2.4.1.12" evidence="11"/>
<dbReference type="CDD" id="cd06421">
    <property type="entry name" value="CESA_CelA_like"/>
    <property type="match status" value="1"/>
</dbReference>
<feature type="transmembrane region" description="Helical" evidence="11">
    <location>
        <begin position="93"/>
        <end position="118"/>
    </location>
</feature>
<dbReference type="InterPro" id="IPR029044">
    <property type="entry name" value="Nucleotide-diphossugar_trans"/>
</dbReference>
<dbReference type="InterPro" id="IPR003919">
    <property type="entry name" value="Cell_synth_A"/>
</dbReference>
<name>A0A379N2K4_9PROT</name>
<keyword evidence="11" id="KW-0973">c-di-GMP</keyword>
<evidence type="ECO:0000256" key="12">
    <source>
        <dbReference type="SAM" id="MobiDB-lite"/>
    </source>
</evidence>
<feature type="compositionally biased region" description="Low complexity" evidence="12">
    <location>
        <begin position="787"/>
        <end position="802"/>
    </location>
</feature>
<dbReference type="Proteomes" id="UP000254919">
    <property type="component" value="Unassembled WGS sequence"/>
</dbReference>
<dbReference type="Gene3D" id="2.40.10.220">
    <property type="entry name" value="predicted glycosyltransferase like domains"/>
    <property type="match status" value="1"/>
</dbReference>
<feature type="transmembrane region" description="Helical" evidence="11">
    <location>
        <begin position="1489"/>
        <end position="1509"/>
    </location>
</feature>
<evidence type="ECO:0000256" key="3">
    <source>
        <dbReference type="ARBA" id="ARBA00022519"/>
    </source>
</evidence>
<keyword evidence="4 11" id="KW-0328">Glycosyltransferase</keyword>
<feature type="transmembrane region" description="Helical" evidence="11">
    <location>
        <begin position="537"/>
        <end position="557"/>
    </location>
</feature>
<proteinExistence type="predicted"/>
<dbReference type="UniPathway" id="UPA00694"/>
<gene>
    <name evidence="15" type="primary">acsAB</name>
    <name evidence="15" type="ORF">NCTC13291_02937</name>
</gene>
<feature type="transmembrane region" description="Helical" evidence="11">
    <location>
        <begin position="41"/>
        <end position="57"/>
    </location>
</feature>
<feature type="region of interest" description="Disordered" evidence="12">
    <location>
        <begin position="742"/>
        <end position="809"/>
    </location>
</feature>
<sequence>MTRLAQFFERLSRGRAGALLLTAAGLLLAMPFVVAPLEAQQQTWLAVACFLVFLLASRLKGRGANFFLVMLSVLISARYLYWRLTDTLDFSGFWAPLLGMGLLLAELYAVIALLLAYLQSIWPLERKPVPLPEDPAEWPVLDIFIPTYNEPLSVVKPSVFGALAMDWPKDKMNVYILDDGRREEFRAFAEDIGCGYMIRPDNKGAKAGNINHALTKTNGEFVVIFDCDHVPVRAFPQMTLGWMLRDPKIGMLQTPHHFYSPDPFERNLASGLRVPNEGLLFYGLIQQGNDLWNATFFCGSCAVLRRTALEEVGGVPHQTVTEDCHCSLKMQRRGWRTAYIRLPLAAGLATERLALHIGQRMRWARGMIQIFRVDNPFLGGGRLNWTQKFCYVSSMWHFMFPLPRFVFLTSPLAFLIFGQNLIAASPLAIAAYAGPHVIHAVATNSRLQGSVRHSFWSEIYETVLTLWLLPVMLATLLDPKKGKFNVTDKGGVLDEGFFDVRAVYPNAVLALVMFGGLVLGIWGLLSSGTGTLAFQAYALNTLWLSLSLFIVLAGIAVGRERRQVRERSRVAARLPASVMLPDGRVLEGHSVDLSLGGAAIEAAAPDNLAPDQALVVELAVGPDRVALPAQVMRWQNNKLQLRFTPQSLRDEGNITRVVLGRADSWVHWDHVRRDRPMRALYEVGVSIRGLFRGDSQLSLRRNRRPVPGGKARPSHAQSAAVLLGLGLGLGLGVSAAAAQPATPAPRPVARQAVPAPATAPAWAPPPQSDQPAAAEPPAAAPAPGQAPTPAATQGAPGATPGTSVPAAASQGRVLRRTLRDLGLQSPMQLRGLTDLQGILFGVREDEVVTGAKLVLRGATSPALIPELSQIAMTLNEQFVGAITPERARPSFGPLEFPINPVFFADTNRLNFRFTGRYAAECNDPLSGLLWSTISDQSVLELTTERLAMPRDLARLPAPFFDRVQLRVPLVLPFVVAADASNDVARAALIASSWFAVQADYRGASFPASSAPPTRGNGVVVAVGADSVPGVALPRFEGPTLALVPNPTDPESTLLVIGGRTGAEAVAAAQALAVSSQGLSGEASLVSAPDIPARQPYDAPRWIRTERPVRFGELVDPSELQSYGFAPGNIAVPFRTAPDVYTWRQRSIPVDLFFRAPPGPVTDLQVSRLDVSLNGNYLKSLPLREGDPAWPWSWVARQLGVGLGDDRGTGSAGLPSYLIFGLNNLQMRFDMRPLNRGDCTAIPGDIRASIDPDSTIDLSRSYRFTALPNLAFFAGSGFPYTKLADLSDTALVLPDRPTSLELSHAMGLIGRLAANTGLPALRLAIAHSSTLDSVADRNLLVVGSLNRVPALARLLRDSPVRLDGNRLQVSLPSPMENFRNFFLSDDRLRDRTRLNAVVSGPGDGQGIMIGTGSPLQSGRTLVAVTGTTPQGVEAMLNALSDPDQLPRIQGDVAWLSGGRVESYRISPTYSVGSLPVWLWPQLYLGNRPDMVLLLVVGAALLLAAPSYWIIRRRVAARLRAQI</sequence>
<feature type="compositionally biased region" description="Low complexity" evidence="12">
    <location>
        <begin position="742"/>
        <end position="761"/>
    </location>
</feature>
<keyword evidence="5 11" id="KW-0808">Transferase</keyword>
<dbReference type="InterPro" id="IPR050321">
    <property type="entry name" value="Glycosyltr_2/OpgH_subfam"/>
</dbReference>
<protein>
    <recommendedName>
        <fullName evidence="11">Cellulose synthase catalytic subunit [UDP-forming]</fullName>
        <ecNumber evidence="11">2.4.1.12</ecNumber>
    </recommendedName>
</protein>
<dbReference type="SUPFAM" id="SSF53448">
    <property type="entry name" value="Nucleotide-diphospho-sugar transferases"/>
    <property type="match status" value="1"/>
</dbReference>
<organism evidence="15 16">
    <name type="scientific">Roseomonas mucosa</name>
    <dbReference type="NCBI Taxonomy" id="207340"/>
    <lineage>
        <taxon>Bacteria</taxon>
        <taxon>Pseudomonadati</taxon>
        <taxon>Pseudomonadota</taxon>
        <taxon>Alphaproteobacteria</taxon>
        <taxon>Acetobacterales</taxon>
        <taxon>Roseomonadaceae</taxon>
        <taxon>Roseomonas</taxon>
    </lineage>
</organism>
<accession>A0A379N2K4</accession>
<feature type="transmembrane region" description="Helical" evidence="11">
    <location>
        <begin position="64"/>
        <end position="81"/>
    </location>
</feature>
<dbReference type="GeneID" id="99633977"/>
<dbReference type="Gene3D" id="2.60.120.260">
    <property type="entry name" value="Galactose-binding domain-like"/>
    <property type="match status" value="2"/>
</dbReference>
<dbReference type="InterPro" id="IPR018513">
    <property type="entry name" value="Cell_synthase_bac"/>
</dbReference>
<feature type="transmembrane region" description="Helical" evidence="11">
    <location>
        <begin position="507"/>
        <end position="525"/>
    </location>
</feature>
<comment type="pathway">
    <text evidence="11">Glycan metabolism; bacterial cellulose biosynthesis.</text>
</comment>
<evidence type="ECO:0000259" key="14">
    <source>
        <dbReference type="Pfam" id="PF13632"/>
    </source>
</evidence>
<dbReference type="InterPro" id="IPR001173">
    <property type="entry name" value="Glyco_trans_2-like"/>
</dbReference>
<dbReference type="GO" id="GO:0005886">
    <property type="term" value="C:plasma membrane"/>
    <property type="evidence" value="ECO:0007669"/>
    <property type="project" value="UniProtKB-SubCell"/>
</dbReference>
<dbReference type="SUPFAM" id="SSF141371">
    <property type="entry name" value="PilZ domain-like"/>
    <property type="match status" value="1"/>
</dbReference>
<dbReference type="Pfam" id="PF13632">
    <property type="entry name" value="Glyco_trans_2_3"/>
    <property type="match status" value="1"/>
</dbReference>
<evidence type="ECO:0000256" key="6">
    <source>
        <dbReference type="ARBA" id="ARBA00022692"/>
    </source>
</evidence>
<keyword evidence="3 11" id="KW-0997">Cell inner membrane</keyword>
<comment type="cofactor">
    <cofactor evidence="11">
        <name>Mg(2+)</name>
        <dbReference type="ChEBI" id="CHEBI:18420"/>
    </cofactor>
</comment>
<dbReference type="Gene3D" id="3.90.550.10">
    <property type="entry name" value="Spore Coat Polysaccharide Biosynthesis Protein SpsA, Chain A"/>
    <property type="match status" value="1"/>
</dbReference>
<dbReference type="GO" id="GO:0035438">
    <property type="term" value="F:cyclic-di-GMP binding"/>
    <property type="evidence" value="ECO:0007669"/>
    <property type="project" value="InterPro"/>
</dbReference>
<keyword evidence="2 11" id="KW-1003">Cell membrane</keyword>
<evidence type="ECO:0000256" key="9">
    <source>
        <dbReference type="ARBA" id="ARBA00023136"/>
    </source>
</evidence>
<comment type="catalytic activity">
    <reaction evidence="10 11">
        <text>[(1-&gt;4)-beta-D-glucosyl](n) + UDP-alpha-D-glucose = [(1-&gt;4)-beta-D-glucosyl](n+1) + UDP + H(+)</text>
        <dbReference type="Rhea" id="RHEA:19929"/>
        <dbReference type="Rhea" id="RHEA-COMP:10033"/>
        <dbReference type="Rhea" id="RHEA-COMP:10034"/>
        <dbReference type="ChEBI" id="CHEBI:15378"/>
        <dbReference type="ChEBI" id="CHEBI:18246"/>
        <dbReference type="ChEBI" id="CHEBI:58223"/>
        <dbReference type="ChEBI" id="CHEBI:58885"/>
        <dbReference type="EC" id="2.4.1.12"/>
    </reaction>
</comment>
<feature type="transmembrane region" description="Helical" evidence="11">
    <location>
        <begin position="405"/>
        <end position="434"/>
    </location>
</feature>
<comment type="function">
    <text evidence="11">Catalytic subunit of cellulose synthase. It polymerizes uridine 5'-diphosphate glucose to cellulose.</text>
</comment>
<evidence type="ECO:0000256" key="4">
    <source>
        <dbReference type="ARBA" id="ARBA00022676"/>
    </source>
</evidence>
<dbReference type="RefSeq" id="WP_019461158.1">
    <property type="nucleotide sequence ID" value="NZ_CBCSHT010000080.1"/>
</dbReference>
<keyword evidence="9 11" id="KW-0472">Membrane</keyword>
<feature type="domain" description="Glycosyltransferase 2-like" evidence="14">
    <location>
        <begin position="222"/>
        <end position="415"/>
    </location>
</feature>
<dbReference type="Pfam" id="PF03170">
    <property type="entry name" value="BcsB"/>
    <property type="match status" value="1"/>
</dbReference>
<evidence type="ECO:0000256" key="1">
    <source>
        <dbReference type="ARBA" id="ARBA00004429"/>
    </source>
</evidence>
<comment type="subcellular location">
    <subcellularLocation>
        <location evidence="1">Cell inner membrane</location>
        <topology evidence="1">Multi-pass membrane protein</topology>
    </subcellularLocation>
</comment>
<feature type="domain" description="PilZ" evidence="13">
    <location>
        <begin position="563"/>
        <end position="658"/>
    </location>
</feature>
<keyword evidence="8 11" id="KW-1133">Transmembrane helix</keyword>